<feature type="non-terminal residue" evidence="1">
    <location>
        <position position="1"/>
    </location>
</feature>
<keyword evidence="2" id="KW-1185">Reference proteome</keyword>
<dbReference type="EMBL" id="BTSX01000006">
    <property type="protein sequence ID" value="GMT06221.1"/>
    <property type="molecule type" value="Genomic_DNA"/>
</dbReference>
<name>A0AAV5UGP7_9BILA</name>
<protein>
    <submittedName>
        <fullName evidence="1">Uncharacterized protein</fullName>
    </submittedName>
</protein>
<proteinExistence type="predicted"/>
<comment type="caution">
    <text evidence="1">The sequence shown here is derived from an EMBL/GenBank/DDBJ whole genome shotgun (WGS) entry which is preliminary data.</text>
</comment>
<sequence>DTRMIRYRSLSSQNIIIYTPSTVNLHGNLDGCLVLGDLGGGGLLRLARHVISGNLVSVDMATADHLSYEEPEDNFEGDSGVNHGFLKSEVLVRLGLDE</sequence>
<gene>
    <name evidence="1" type="ORF">PENTCL1PPCAC_28395</name>
</gene>
<dbReference type="Proteomes" id="UP001432027">
    <property type="component" value="Unassembled WGS sequence"/>
</dbReference>
<evidence type="ECO:0000313" key="2">
    <source>
        <dbReference type="Proteomes" id="UP001432027"/>
    </source>
</evidence>
<organism evidence="1 2">
    <name type="scientific">Pristionchus entomophagus</name>
    <dbReference type="NCBI Taxonomy" id="358040"/>
    <lineage>
        <taxon>Eukaryota</taxon>
        <taxon>Metazoa</taxon>
        <taxon>Ecdysozoa</taxon>
        <taxon>Nematoda</taxon>
        <taxon>Chromadorea</taxon>
        <taxon>Rhabditida</taxon>
        <taxon>Rhabditina</taxon>
        <taxon>Diplogasteromorpha</taxon>
        <taxon>Diplogasteroidea</taxon>
        <taxon>Neodiplogasteridae</taxon>
        <taxon>Pristionchus</taxon>
    </lineage>
</organism>
<dbReference type="AlphaFoldDB" id="A0AAV5UGP7"/>
<accession>A0AAV5UGP7</accession>
<reference evidence="1" key="1">
    <citation type="submission" date="2023-10" db="EMBL/GenBank/DDBJ databases">
        <title>Genome assembly of Pristionchus species.</title>
        <authorList>
            <person name="Yoshida K."/>
            <person name="Sommer R.J."/>
        </authorList>
    </citation>
    <scope>NUCLEOTIDE SEQUENCE</scope>
    <source>
        <strain evidence="1">RS0144</strain>
    </source>
</reference>
<evidence type="ECO:0000313" key="1">
    <source>
        <dbReference type="EMBL" id="GMT06221.1"/>
    </source>
</evidence>